<dbReference type="OrthoDB" id="6161578at2759"/>
<dbReference type="Pfam" id="PF00010">
    <property type="entry name" value="HLH"/>
    <property type="match status" value="1"/>
</dbReference>
<dbReference type="GO" id="GO:0007423">
    <property type="term" value="P:sensory organ development"/>
    <property type="evidence" value="ECO:0007669"/>
    <property type="project" value="TreeGrafter"/>
</dbReference>
<dbReference type="EnsemblMetazoa" id="XM_038205109.1">
    <property type="protein sequence ID" value="XP_038061037.1"/>
    <property type="gene ID" value="LOC119731833"/>
</dbReference>
<dbReference type="Gene3D" id="4.10.280.10">
    <property type="entry name" value="Helix-loop-helix DNA-binding domain"/>
    <property type="match status" value="1"/>
</dbReference>
<dbReference type="GeneID" id="119731833"/>
<feature type="domain" description="BHLH" evidence="6">
    <location>
        <begin position="85"/>
        <end position="135"/>
    </location>
</feature>
<evidence type="ECO:0000256" key="3">
    <source>
        <dbReference type="ARBA" id="ARBA00022782"/>
    </source>
</evidence>
<dbReference type="InterPro" id="IPR036638">
    <property type="entry name" value="HLH_DNA-bd_sf"/>
</dbReference>
<evidence type="ECO:0000256" key="5">
    <source>
        <dbReference type="ARBA" id="ARBA00023242"/>
    </source>
</evidence>
<dbReference type="GO" id="GO:0000981">
    <property type="term" value="F:DNA-binding transcription factor activity, RNA polymerase II-specific"/>
    <property type="evidence" value="ECO:0007669"/>
    <property type="project" value="TreeGrafter"/>
</dbReference>
<dbReference type="SMART" id="SM00353">
    <property type="entry name" value="HLH"/>
    <property type="match status" value="1"/>
</dbReference>
<reference evidence="7" key="1">
    <citation type="submission" date="2022-11" db="UniProtKB">
        <authorList>
            <consortium name="EnsemblMetazoa"/>
        </authorList>
    </citation>
    <scope>IDENTIFICATION</scope>
</reference>
<evidence type="ECO:0000256" key="4">
    <source>
        <dbReference type="ARBA" id="ARBA00022902"/>
    </source>
</evidence>
<keyword evidence="4" id="KW-0524">Neurogenesis</keyword>
<dbReference type="InterPro" id="IPR050359">
    <property type="entry name" value="bHLH_transcription_factors"/>
</dbReference>
<dbReference type="Proteomes" id="UP000887568">
    <property type="component" value="Unplaced"/>
</dbReference>
<dbReference type="InterPro" id="IPR011598">
    <property type="entry name" value="bHLH_dom"/>
</dbReference>
<sequence length="164" mass="18572">MAANAATTLSYFVLPLTTSRIYSTSECQDISKQDTASQQDLHISPVCCINGRDCEEGKSTTRWRNASRGPMTSHRQLWTNKYRPARRLAANARERRRMDSINNAFDLLRQKVPSGRRKLSKYDTLLMALNYINELQNILDDNETSETTCITNDISPACTSDSSE</sequence>
<dbReference type="GO" id="GO:0045944">
    <property type="term" value="P:positive regulation of transcription by RNA polymerase II"/>
    <property type="evidence" value="ECO:0007669"/>
    <property type="project" value="TreeGrafter"/>
</dbReference>
<keyword evidence="5" id="KW-0539">Nucleus</keyword>
<accession>A0A914AAZ7</accession>
<dbReference type="PANTHER" id="PTHR19290:SF162">
    <property type="entry name" value="TRANSCRIPTION FACTOR ATOH7"/>
    <property type="match status" value="1"/>
</dbReference>
<organism evidence="7 8">
    <name type="scientific">Patiria miniata</name>
    <name type="common">Bat star</name>
    <name type="synonym">Asterina miniata</name>
    <dbReference type="NCBI Taxonomy" id="46514"/>
    <lineage>
        <taxon>Eukaryota</taxon>
        <taxon>Metazoa</taxon>
        <taxon>Echinodermata</taxon>
        <taxon>Eleutherozoa</taxon>
        <taxon>Asterozoa</taxon>
        <taxon>Asteroidea</taxon>
        <taxon>Valvatacea</taxon>
        <taxon>Valvatida</taxon>
        <taxon>Asterinidae</taxon>
        <taxon>Patiria</taxon>
    </lineage>
</organism>
<comment type="subcellular location">
    <subcellularLocation>
        <location evidence="1">Nucleus</location>
    </subcellularLocation>
</comment>
<dbReference type="RefSeq" id="XP_038061037.1">
    <property type="nucleotide sequence ID" value="XM_038205109.1"/>
</dbReference>
<keyword evidence="2" id="KW-0217">Developmental protein</keyword>
<dbReference type="GO" id="GO:0046983">
    <property type="term" value="F:protein dimerization activity"/>
    <property type="evidence" value="ECO:0007669"/>
    <property type="project" value="InterPro"/>
</dbReference>
<dbReference type="GO" id="GO:0070888">
    <property type="term" value="F:E-box binding"/>
    <property type="evidence" value="ECO:0007669"/>
    <property type="project" value="TreeGrafter"/>
</dbReference>
<evidence type="ECO:0000256" key="1">
    <source>
        <dbReference type="ARBA" id="ARBA00004123"/>
    </source>
</evidence>
<keyword evidence="8" id="KW-1185">Reference proteome</keyword>
<dbReference type="AlphaFoldDB" id="A0A914AAZ7"/>
<dbReference type="PROSITE" id="PS50888">
    <property type="entry name" value="BHLH"/>
    <property type="match status" value="1"/>
</dbReference>
<evidence type="ECO:0000313" key="8">
    <source>
        <dbReference type="Proteomes" id="UP000887568"/>
    </source>
</evidence>
<evidence type="ECO:0000256" key="2">
    <source>
        <dbReference type="ARBA" id="ARBA00022473"/>
    </source>
</evidence>
<proteinExistence type="predicted"/>
<name>A0A914AAZ7_PATMI</name>
<dbReference type="GO" id="GO:0061564">
    <property type="term" value="P:axon development"/>
    <property type="evidence" value="ECO:0007669"/>
    <property type="project" value="TreeGrafter"/>
</dbReference>
<dbReference type="GO" id="GO:0005634">
    <property type="term" value="C:nucleus"/>
    <property type="evidence" value="ECO:0007669"/>
    <property type="project" value="UniProtKB-SubCell"/>
</dbReference>
<protein>
    <recommendedName>
        <fullName evidence="6">BHLH domain-containing protein</fullName>
    </recommendedName>
</protein>
<keyword evidence="3" id="KW-0221">Differentiation</keyword>
<evidence type="ECO:0000259" key="6">
    <source>
        <dbReference type="PROSITE" id="PS50888"/>
    </source>
</evidence>
<dbReference type="SUPFAM" id="SSF47459">
    <property type="entry name" value="HLH, helix-loop-helix DNA-binding domain"/>
    <property type="match status" value="1"/>
</dbReference>
<evidence type="ECO:0000313" key="7">
    <source>
        <dbReference type="EnsemblMetazoa" id="XP_038061037.1"/>
    </source>
</evidence>
<dbReference type="PANTHER" id="PTHR19290">
    <property type="entry name" value="BASIC HELIX-LOOP-HELIX PROTEIN NEUROGENIN-RELATED"/>
    <property type="match status" value="1"/>
</dbReference>